<reference evidence="1" key="1">
    <citation type="submission" date="2019-08" db="EMBL/GenBank/DDBJ databases">
        <authorList>
            <person name="Kucharzyk K."/>
            <person name="Murdoch R.W."/>
            <person name="Higgins S."/>
            <person name="Loffler F."/>
        </authorList>
    </citation>
    <scope>NUCLEOTIDE SEQUENCE</scope>
</reference>
<evidence type="ECO:0000313" key="1">
    <source>
        <dbReference type="EMBL" id="MPN11376.1"/>
    </source>
</evidence>
<accession>A0A645FCL3</accession>
<sequence>MHHRIYITRIAPLALNIVTFKNGPNFFVPLADQLGNQPVPAVIVIRHNIGNFITLFVL</sequence>
<dbReference type="AlphaFoldDB" id="A0A645FCL3"/>
<gene>
    <name evidence="1" type="ORF">SDC9_158677</name>
</gene>
<comment type="caution">
    <text evidence="1">The sequence shown here is derived from an EMBL/GenBank/DDBJ whole genome shotgun (WGS) entry which is preliminary data.</text>
</comment>
<proteinExistence type="predicted"/>
<name>A0A645FCL3_9ZZZZ</name>
<organism evidence="1">
    <name type="scientific">bioreactor metagenome</name>
    <dbReference type="NCBI Taxonomy" id="1076179"/>
    <lineage>
        <taxon>unclassified sequences</taxon>
        <taxon>metagenomes</taxon>
        <taxon>ecological metagenomes</taxon>
    </lineage>
</organism>
<protein>
    <submittedName>
        <fullName evidence="1">Uncharacterized protein</fullName>
    </submittedName>
</protein>
<dbReference type="EMBL" id="VSSQ01057584">
    <property type="protein sequence ID" value="MPN11376.1"/>
    <property type="molecule type" value="Genomic_DNA"/>
</dbReference>